<evidence type="ECO:0000256" key="1">
    <source>
        <dbReference type="ARBA" id="ARBA00010378"/>
    </source>
</evidence>
<evidence type="ECO:0000313" key="6">
    <source>
        <dbReference type="EMBL" id="MFB9730828.1"/>
    </source>
</evidence>
<dbReference type="SUPFAM" id="SSF52540">
    <property type="entry name" value="P-loop containing nucleoside triphosphate hydrolases"/>
    <property type="match status" value="1"/>
</dbReference>
<accession>A0ABV5UZC1</accession>
<comment type="similarity">
    <text evidence="1">Belongs to the CbxX/CfxQ family.</text>
</comment>
<dbReference type="PANTHER" id="PTHR43392:SF2">
    <property type="entry name" value="AAA-TYPE ATPASE FAMILY PROTEIN _ ANKYRIN REPEAT FAMILY PROTEIN"/>
    <property type="match status" value="1"/>
</dbReference>
<dbReference type="InterPro" id="IPR003959">
    <property type="entry name" value="ATPase_AAA_core"/>
</dbReference>
<dbReference type="InterPro" id="IPR000641">
    <property type="entry name" value="CbxX/CfxQ"/>
</dbReference>
<feature type="domain" description="AAA+ ATPase" evidence="5">
    <location>
        <begin position="293"/>
        <end position="428"/>
    </location>
</feature>
<comment type="caution">
    <text evidence="6">The sequence shown here is derived from an EMBL/GenBank/DDBJ whole genome shotgun (WGS) entry which is preliminary data.</text>
</comment>
<dbReference type="Pfam" id="PF17866">
    <property type="entry name" value="AAA_lid_6"/>
    <property type="match status" value="1"/>
</dbReference>
<keyword evidence="3" id="KW-0067">ATP-binding</keyword>
<evidence type="ECO:0000256" key="4">
    <source>
        <dbReference type="SAM" id="MobiDB-lite"/>
    </source>
</evidence>
<keyword evidence="2" id="KW-0547">Nucleotide-binding</keyword>
<dbReference type="Pfam" id="PF00004">
    <property type="entry name" value="AAA"/>
    <property type="match status" value="1"/>
</dbReference>
<feature type="region of interest" description="Disordered" evidence="4">
    <location>
        <begin position="515"/>
        <end position="559"/>
    </location>
</feature>
<dbReference type="InterPro" id="IPR003593">
    <property type="entry name" value="AAA+_ATPase"/>
</dbReference>
<feature type="compositionally biased region" description="Basic and acidic residues" evidence="4">
    <location>
        <begin position="611"/>
        <end position="628"/>
    </location>
</feature>
<feature type="region of interest" description="Disordered" evidence="4">
    <location>
        <begin position="571"/>
        <end position="628"/>
    </location>
</feature>
<dbReference type="Proteomes" id="UP001589613">
    <property type="component" value="Unassembled WGS sequence"/>
</dbReference>
<evidence type="ECO:0000259" key="5">
    <source>
        <dbReference type="SMART" id="SM00382"/>
    </source>
</evidence>
<feature type="region of interest" description="Disordered" evidence="4">
    <location>
        <begin position="193"/>
        <end position="248"/>
    </location>
</feature>
<evidence type="ECO:0000313" key="7">
    <source>
        <dbReference type="Proteomes" id="UP001589613"/>
    </source>
</evidence>
<feature type="compositionally biased region" description="Low complexity" evidence="4">
    <location>
        <begin position="214"/>
        <end position="232"/>
    </location>
</feature>
<feature type="compositionally biased region" description="Pro residues" evidence="4">
    <location>
        <begin position="204"/>
        <end position="213"/>
    </location>
</feature>
<dbReference type="InterPro" id="IPR041627">
    <property type="entry name" value="AAA_lid_6"/>
</dbReference>
<feature type="region of interest" description="Disordered" evidence="4">
    <location>
        <begin position="129"/>
        <end position="164"/>
    </location>
</feature>
<name>A0ABV5UZC1_9MICO</name>
<protein>
    <submittedName>
        <fullName evidence="6">AAA family ATPase</fullName>
    </submittedName>
</protein>
<feature type="compositionally biased region" description="Pro residues" evidence="4">
    <location>
        <begin position="237"/>
        <end position="246"/>
    </location>
</feature>
<dbReference type="Gene3D" id="3.40.50.300">
    <property type="entry name" value="P-loop containing nucleotide triphosphate hydrolases"/>
    <property type="match status" value="1"/>
</dbReference>
<dbReference type="PANTHER" id="PTHR43392">
    <property type="entry name" value="AAA-TYPE ATPASE FAMILY PROTEIN / ANKYRIN REPEAT FAMILY PROTEIN"/>
    <property type="match status" value="1"/>
</dbReference>
<evidence type="ECO:0000256" key="3">
    <source>
        <dbReference type="ARBA" id="ARBA00022840"/>
    </source>
</evidence>
<organism evidence="6 7">
    <name type="scientific">Ornithinimicrobium kibberense</name>
    <dbReference type="NCBI Taxonomy" id="282060"/>
    <lineage>
        <taxon>Bacteria</taxon>
        <taxon>Bacillati</taxon>
        <taxon>Actinomycetota</taxon>
        <taxon>Actinomycetes</taxon>
        <taxon>Micrococcales</taxon>
        <taxon>Ornithinimicrobiaceae</taxon>
        <taxon>Ornithinimicrobium</taxon>
    </lineage>
</organism>
<dbReference type="PRINTS" id="PR00819">
    <property type="entry name" value="CBXCFQXSUPER"/>
</dbReference>
<sequence length="628" mass="67503">MTTSPLREAVDTLARVGEQAGLDEGSARAEGIALAAAVMERSVGSARIARTWGEAFALPASDYFGTAPHGRRYRAVPTPLLQTLLAESSPHAQGYALALADVATAASALPGSDATTVGQAITAARTQLAAAGVQGHPRAGRRPPAADPLEGYAPASHQGAGLDGTDQRTWARELLERAQEQSGRVRQMLDEMGRLGQAGGPGGQLPPAPPTSWTPPAGTAYPPEPTAAATQEEPAEAEPPPEPAPPQRSVEELLAELDELIGLERVKAEIHRQVALLKMDARRQEAGLKVATLTRHLVFVGNPGTGKTTVARLVGGIYRALGLLDKGQLVEVDRSELVAGYLGQTAAKTAEVVASALGGVLFIDEAYSLGGDQYGKEAVDTLVKEMEDHRDELVVIVAGYPAPMAEFIGMNPGLESRFRTIIEFDDYTDDELTGILLVLAEKMDYDVDPEAQERFREMLAATPRGPSFGNGRFARNMLEAAIGRHAWRLRDTEDVDVTELRTLRRQDFEDRDGVDLSVEVESGESESDVMSKIGDDHEGLPPLVRATATPGDLPRRRPLRGWWAWPPAMRVPRRSRTRRQGDEEVGPVPGRDPGPPPNKASGRATRRLRARREDRSKAKPAGRAEDAT</sequence>
<dbReference type="EMBL" id="JBHMAX010000005">
    <property type="protein sequence ID" value="MFB9730828.1"/>
    <property type="molecule type" value="Genomic_DNA"/>
</dbReference>
<gene>
    <name evidence="6" type="ORF">ACFFN0_02090</name>
</gene>
<evidence type="ECO:0000256" key="2">
    <source>
        <dbReference type="ARBA" id="ARBA00022741"/>
    </source>
</evidence>
<dbReference type="RefSeq" id="WP_141339351.1">
    <property type="nucleotide sequence ID" value="NZ_JBHMAX010000005.1"/>
</dbReference>
<dbReference type="Gene3D" id="1.10.8.60">
    <property type="match status" value="1"/>
</dbReference>
<dbReference type="CDD" id="cd00009">
    <property type="entry name" value="AAA"/>
    <property type="match status" value="1"/>
</dbReference>
<proteinExistence type="inferred from homology"/>
<dbReference type="SMART" id="SM00382">
    <property type="entry name" value="AAA"/>
    <property type="match status" value="1"/>
</dbReference>
<reference evidence="6 7" key="1">
    <citation type="submission" date="2024-09" db="EMBL/GenBank/DDBJ databases">
        <authorList>
            <person name="Sun Q."/>
            <person name="Mori K."/>
        </authorList>
    </citation>
    <scope>NUCLEOTIDE SEQUENCE [LARGE SCALE GENOMIC DNA]</scope>
    <source>
        <strain evidence="6 7">JCM 12763</strain>
    </source>
</reference>
<dbReference type="InterPro" id="IPR050773">
    <property type="entry name" value="CbxX/CfxQ_RuBisCO_ESX"/>
</dbReference>
<dbReference type="InterPro" id="IPR027417">
    <property type="entry name" value="P-loop_NTPase"/>
</dbReference>
<keyword evidence="7" id="KW-1185">Reference proteome</keyword>